<evidence type="ECO:0000313" key="3">
    <source>
        <dbReference type="Proteomes" id="UP000055060"/>
    </source>
</evidence>
<dbReference type="InterPro" id="IPR027395">
    <property type="entry name" value="WH_DNA-bd_dom"/>
</dbReference>
<dbReference type="Gene3D" id="1.10.10.10">
    <property type="entry name" value="Winged helix-like DNA-binding domain superfamily/Winged helix DNA-binding domain"/>
    <property type="match status" value="1"/>
</dbReference>
<evidence type="ECO:0000313" key="2">
    <source>
        <dbReference type="EMBL" id="GAP12351.1"/>
    </source>
</evidence>
<dbReference type="EMBL" id="DF967972">
    <property type="protein sequence ID" value="GAP12351.1"/>
    <property type="molecule type" value="Genomic_DNA"/>
</dbReference>
<reference evidence="2" key="1">
    <citation type="submission" date="2015-07" db="EMBL/GenBank/DDBJ databases">
        <title>Draft Genome Sequences of Anaerolinea thermolimosa IMO-1, Bellilinea caldifistulae GOMI-1, Leptolinea tardivitalis YMTK-2, Levilinea saccharolytica KIBI-1,Longilinea arvoryzae KOME-1, Previously Described as Members of the Anaerolineaceae (Chloroflexi).</title>
        <authorList>
            <person name="Sekiguchi Y."/>
            <person name="Ohashi A."/>
            <person name="Matsuura N."/>
            <person name="Tourlousse M.D."/>
        </authorList>
    </citation>
    <scope>NUCLEOTIDE SEQUENCE [LARGE SCALE GENOMIC DNA]</scope>
    <source>
        <strain evidence="2">KOME-1</strain>
    </source>
</reference>
<evidence type="ECO:0000259" key="1">
    <source>
        <dbReference type="Pfam" id="PF13601"/>
    </source>
</evidence>
<feature type="domain" description="Winged helix DNA-binding" evidence="1">
    <location>
        <begin position="20"/>
        <end position="98"/>
    </location>
</feature>
<dbReference type="STRING" id="360412.LARV_00084"/>
<dbReference type="PANTHER" id="PTHR37318:SF1">
    <property type="entry name" value="BSL7504 PROTEIN"/>
    <property type="match status" value="1"/>
</dbReference>
<name>A0A0S7B5D5_9CHLR</name>
<dbReference type="PANTHER" id="PTHR37318">
    <property type="entry name" value="BSL7504 PROTEIN"/>
    <property type="match status" value="1"/>
</dbReference>
<accession>A0A0S7B5D5</accession>
<dbReference type="OrthoDB" id="9800369at2"/>
<organism evidence="2">
    <name type="scientific">Longilinea arvoryzae</name>
    <dbReference type="NCBI Taxonomy" id="360412"/>
    <lineage>
        <taxon>Bacteria</taxon>
        <taxon>Bacillati</taxon>
        <taxon>Chloroflexota</taxon>
        <taxon>Anaerolineae</taxon>
        <taxon>Anaerolineales</taxon>
        <taxon>Anaerolineaceae</taxon>
        <taxon>Longilinea</taxon>
    </lineage>
</organism>
<proteinExistence type="predicted"/>
<dbReference type="Pfam" id="PF13601">
    <property type="entry name" value="HTH_34"/>
    <property type="match status" value="1"/>
</dbReference>
<dbReference type="InterPro" id="IPR036388">
    <property type="entry name" value="WH-like_DNA-bd_sf"/>
</dbReference>
<gene>
    <name evidence="2" type="ORF">LARV_00084</name>
</gene>
<dbReference type="InterPro" id="IPR036390">
    <property type="entry name" value="WH_DNA-bd_sf"/>
</dbReference>
<dbReference type="RefSeq" id="WP_075071787.1">
    <property type="nucleotide sequence ID" value="NZ_DF967972.1"/>
</dbReference>
<dbReference type="Proteomes" id="UP000055060">
    <property type="component" value="Unassembled WGS sequence"/>
</dbReference>
<keyword evidence="3" id="KW-1185">Reference proteome</keyword>
<dbReference type="AlphaFoldDB" id="A0A0S7B5D5"/>
<protein>
    <submittedName>
        <fullName evidence="2">Transcriptional regulator, ArsR family</fullName>
    </submittedName>
</protein>
<sequence>MSDELHRITEVDRLIHEPARLLIVTLLVPVEKVDFLYLLHETGLTKGNLSAHLSKLEEAGYVQIEKTYRGKIPQTLIQLTPAGKEAFEDYREKLKRIVSRLSQE</sequence>
<dbReference type="SUPFAM" id="SSF46785">
    <property type="entry name" value="Winged helix' DNA-binding domain"/>
    <property type="match status" value="1"/>
</dbReference>